<dbReference type="PROSITE" id="PS51257">
    <property type="entry name" value="PROKAR_LIPOPROTEIN"/>
    <property type="match status" value="1"/>
</dbReference>
<dbReference type="RefSeq" id="WP_135838908.1">
    <property type="nucleotide sequence ID" value="NZ_SRRO01000001.1"/>
</dbReference>
<reference evidence="3 4" key="1">
    <citation type="submission" date="2019-04" db="EMBL/GenBank/DDBJ databases">
        <title>Three New Species of Nocardioides, Nocardioides euryhalodurans sp. nov., Nocardioides seonyuensis sp. nov. and Nocardioides eburneoflavus sp. nov. Isolated from Soil.</title>
        <authorList>
            <person name="Roh S.G."/>
            <person name="Lee C."/>
            <person name="Kim M.-K."/>
            <person name="Kim S.B."/>
        </authorList>
    </citation>
    <scope>NUCLEOTIDE SEQUENCE [LARGE SCALE GENOMIC DNA]</scope>
    <source>
        <strain evidence="3 4">MMS17-SY213</strain>
    </source>
</reference>
<keyword evidence="2" id="KW-0732">Signal</keyword>
<dbReference type="Proteomes" id="UP000297496">
    <property type="component" value="Unassembled WGS sequence"/>
</dbReference>
<gene>
    <name evidence="3" type="ORF">EXE59_10830</name>
</gene>
<dbReference type="OrthoDB" id="3784310at2"/>
<keyword evidence="4" id="KW-1185">Reference proteome</keyword>
<comment type="caution">
    <text evidence="3">The sequence shown here is derived from an EMBL/GenBank/DDBJ whole genome shotgun (WGS) entry which is preliminary data.</text>
</comment>
<evidence type="ECO:0000256" key="1">
    <source>
        <dbReference type="SAM" id="MobiDB-lite"/>
    </source>
</evidence>
<evidence type="ECO:0000256" key="2">
    <source>
        <dbReference type="SAM" id="SignalP"/>
    </source>
</evidence>
<feature type="region of interest" description="Disordered" evidence="1">
    <location>
        <begin position="29"/>
        <end position="63"/>
    </location>
</feature>
<protein>
    <submittedName>
        <fullName evidence="3">Uncharacterized protein</fullName>
    </submittedName>
</protein>
<feature type="signal peptide" evidence="2">
    <location>
        <begin position="1"/>
        <end position="25"/>
    </location>
</feature>
<name>A0A4Z1CGI0_9ACTN</name>
<organism evidence="3 4">
    <name type="scientific">Nocardioides eburneiflavus</name>
    <dbReference type="NCBI Taxonomy" id="2518372"/>
    <lineage>
        <taxon>Bacteria</taxon>
        <taxon>Bacillati</taxon>
        <taxon>Actinomycetota</taxon>
        <taxon>Actinomycetes</taxon>
        <taxon>Propionibacteriales</taxon>
        <taxon>Nocardioidaceae</taxon>
        <taxon>Nocardioides</taxon>
    </lineage>
</organism>
<evidence type="ECO:0000313" key="3">
    <source>
        <dbReference type="EMBL" id="TGN64397.1"/>
    </source>
</evidence>
<proteinExistence type="predicted"/>
<feature type="chain" id="PRO_5038707338" evidence="2">
    <location>
        <begin position="26"/>
        <end position="206"/>
    </location>
</feature>
<dbReference type="AlphaFoldDB" id="A0A4Z1CGI0"/>
<dbReference type="EMBL" id="SRRO01000001">
    <property type="protein sequence ID" value="TGN64397.1"/>
    <property type="molecule type" value="Genomic_DNA"/>
</dbReference>
<evidence type="ECO:0000313" key="4">
    <source>
        <dbReference type="Proteomes" id="UP000297496"/>
    </source>
</evidence>
<sequence>MTSRASRPRLALSSAVAAGVLAVTAGCQWSTGESAGDPDAGTPGTTSTSPTPVPVPEPSTPVVEPADGKVVKVPGASMRALRTYKRVSDYGIVQGYNDSQSALTLSPNLTLGTSIDGYAKEWIRDNGGPKVMERQDNAVVGGKYNAWHVIDTRDDNEESHYYGVMFLDSAWLINIAIYQGNPDSLTPEEGEEVIASLLASFKTDLD</sequence>
<feature type="compositionally biased region" description="Low complexity" evidence="1">
    <location>
        <begin position="41"/>
        <end position="50"/>
    </location>
</feature>
<accession>A0A4Z1CGI0</accession>